<reference evidence="2" key="1">
    <citation type="submission" date="2023-03" db="EMBL/GenBank/DDBJ databases">
        <title>Massive genome expansion in bonnet fungi (Mycena s.s.) driven by repeated elements and novel gene families across ecological guilds.</title>
        <authorList>
            <consortium name="Lawrence Berkeley National Laboratory"/>
            <person name="Harder C.B."/>
            <person name="Miyauchi S."/>
            <person name="Viragh M."/>
            <person name="Kuo A."/>
            <person name="Thoen E."/>
            <person name="Andreopoulos B."/>
            <person name="Lu D."/>
            <person name="Skrede I."/>
            <person name="Drula E."/>
            <person name="Henrissat B."/>
            <person name="Morin E."/>
            <person name="Kohler A."/>
            <person name="Barry K."/>
            <person name="LaButti K."/>
            <person name="Morin E."/>
            <person name="Salamov A."/>
            <person name="Lipzen A."/>
            <person name="Mereny Z."/>
            <person name="Hegedus B."/>
            <person name="Baldrian P."/>
            <person name="Stursova M."/>
            <person name="Weitz H."/>
            <person name="Taylor A."/>
            <person name="Grigoriev I.V."/>
            <person name="Nagy L.G."/>
            <person name="Martin F."/>
            <person name="Kauserud H."/>
        </authorList>
    </citation>
    <scope>NUCLEOTIDE SEQUENCE</scope>
    <source>
        <strain evidence="2">CBHHK002</strain>
    </source>
</reference>
<feature type="region of interest" description="Disordered" evidence="1">
    <location>
        <begin position="556"/>
        <end position="628"/>
    </location>
</feature>
<feature type="region of interest" description="Disordered" evidence="1">
    <location>
        <begin position="797"/>
        <end position="824"/>
    </location>
</feature>
<accession>A0AAD6ZMM9</accession>
<dbReference type="Proteomes" id="UP001218218">
    <property type="component" value="Unassembled WGS sequence"/>
</dbReference>
<feature type="compositionally biased region" description="Polar residues" evidence="1">
    <location>
        <begin position="443"/>
        <end position="457"/>
    </location>
</feature>
<protein>
    <submittedName>
        <fullName evidence="2">Uncharacterized protein</fullName>
    </submittedName>
</protein>
<feature type="compositionally biased region" description="Acidic residues" evidence="1">
    <location>
        <begin position="363"/>
        <end position="387"/>
    </location>
</feature>
<gene>
    <name evidence="2" type="ORF">DFH08DRAFT_1023468</name>
</gene>
<feature type="compositionally biased region" description="Low complexity" evidence="1">
    <location>
        <begin position="611"/>
        <end position="620"/>
    </location>
</feature>
<feature type="compositionally biased region" description="Basic and acidic residues" evidence="1">
    <location>
        <begin position="312"/>
        <end position="324"/>
    </location>
</feature>
<dbReference type="EMBL" id="JARIHO010000038">
    <property type="protein sequence ID" value="KAJ7328903.1"/>
    <property type="molecule type" value="Genomic_DNA"/>
</dbReference>
<evidence type="ECO:0000256" key="1">
    <source>
        <dbReference type="SAM" id="MobiDB-lite"/>
    </source>
</evidence>
<name>A0AAD6ZMM9_9AGAR</name>
<organism evidence="2 3">
    <name type="scientific">Mycena albidolilacea</name>
    <dbReference type="NCBI Taxonomy" id="1033008"/>
    <lineage>
        <taxon>Eukaryota</taxon>
        <taxon>Fungi</taxon>
        <taxon>Dikarya</taxon>
        <taxon>Basidiomycota</taxon>
        <taxon>Agaricomycotina</taxon>
        <taxon>Agaricomycetes</taxon>
        <taxon>Agaricomycetidae</taxon>
        <taxon>Agaricales</taxon>
        <taxon>Marasmiineae</taxon>
        <taxon>Mycenaceae</taxon>
        <taxon>Mycena</taxon>
    </lineage>
</organism>
<feature type="compositionally biased region" description="Basic and acidic residues" evidence="1">
    <location>
        <begin position="35"/>
        <end position="45"/>
    </location>
</feature>
<dbReference type="AlphaFoldDB" id="A0AAD6ZMM9"/>
<feature type="region of interest" description="Disordered" evidence="1">
    <location>
        <begin position="309"/>
        <end position="512"/>
    </location>
</feature>
<feature type="compositionally biased region" description="Low complexity" evidence="1">
    <location>
        <begin position="458"/>
        <end position="481"/>
    </location>
</feature>
<feature type="compositionally biased region" description="Low complexity" evidence="1">
    <location>
        <begin position="422"/>
        <end position="442"/>
    </location>
</feature>
<comment type="caution">
    <text evidence="2">The sequence shown here is derived from an EMBL/GenBank/DDBJ whole genome shotgun (WGS) entry which is preliminary data.</text>
</comment>
<keyword evidence="3" id="KW-1185">Reference proteome</keyword>
<evidence type="ECO:0000313" key="2">
    <source>
        <dbReference type="EMBL" id="KAJ7328903.1"/>
    </source>
</evidence>
<feature type="compositionally biased region" description="Low complexity" evidence="1">
    <location>
        <begin position="492"/>
        <end position="509"/>
    </location>
</feature>
<feature type="compositionally biased region" description="Basic and acidic residues" evidence="1">
    <location>
        <begin position="564"/>
        <end position="577"/>
    </location>
</feature>
<feature type="compositionally biased region" description="Low complexity" evidence="1">
    <location>
        <begin position="388"/>
        <end position="404"/>
    </location>
</feature>
<proteinExistence type="predicted"/>
<evidence type="ECO:0000313" key="3">
    <source>
        <dbReference type="Proteomes" id="UP001218218"/>
    </source>
</evidence>
<feature type="compositionally biased region" description="Acidic residues" evidence="1">
    <location>
        <begin position="799"/>
        <end position="809"/>
    </location>
</feature>
<feature type="region of interest" description="Disordered" evidence="1">
    <location>
        <begin position="23"/>
        <end position="53"/>
    </location>
</feature>
<sequence length="824" mass="89166">MSTPDNDPGSSLAVESLLEQLQHIPDANNNSGSDSAHRRMSKDSEGYPSCLPKHPLYPAPTSTYHSELAAAGPSSFTGEVLSTLLLLEGGHVAATNHGHDQQPAPRVWSRGMGVPLFSANAALSAEDDRCAIPRFRARGLRLELLRSPSPWMRLYFYLWPLLVFALTGYARGVLLANVALGHLLLSGAPCGGTCGSRHRREEEAHEKSTAAYADDLSEDEPLPWRWREETAGRVRGAWKFCLSGHPGAHAHAKRKTTDAEADMSELLAGTTPAPTPGFEGMEQVIAAIGFPSAPPPARRGVLSGELFEEPEEGVKAVRREREKAPPGGVGYPFAGPGAQMSSRDRVMVPFPPSPGPPEAQGDTNEEDLEEDEDEEEEEEEEGEELFGSEEPSSGRASGSMSSLGQPVTSRYPFQFRRPARGASASSHATHSTNANTRSTNTRGSINTRGSTGAHSRLSQSTGNVESSSSGQSPSSARTASSLMDSPAHNTRSRAAGAVPVPAGSASASSLSIPLPVDFPRAAVRERMDSRVTSAFGAGPQPRAPLAEHELLPQGHGGEAALESEGSHEHAGEREDRVGLLSPRASNVSLGAHRRGYSHSQSNSHSGGGSGYHSKTQSSHSESSHSRSRAGSVDQVTYWISYVLYHIPSLFMHSGPDEKQIGEVLKFVLYTHLAQRLPNASTLALELAHSCIHWLERLIAHECGTSDMAEFHTIQVTNFPTWGRAIRACPPCLELLRHLKGMARTLKGRTSSELQYCLRSELDHVVQWLKTFPNPPIRLISHFEQHMATEVQDWHVYSDEEKEEERDYEAEDGHGTDEGNDFAAL</sequence>